<evidence type="ECO:0000256" key="5">
    <source>
        <dbReference type="ARBA" id="ARBA00022989"/>
    </source>
</evidence>
<feature type="domain" description="MgtC/SapB/SrpB/YhiD N-terminal" evidence="8">
    <location>
        <begin position="19"/>
        <end position="145"/>
    </location>
</feature>
<comment type="subcellular location">
    <subcellularLocation>
        <location evidence="1">Cell membrane</location>
        <topology evidence="1">Multi-pass membrane protein</topology>
    </subcellularLocation>
</comment>
<protein>
    <submittedName>
        <fullName evidence="9">Uncharacterized membrane protein</fullName>
    </submittedName>
</protein>
<dbReference type="AlphaFoldDB" id="C7MHK0"/>
<dbReference type="EMBL" id="CP001643">
    <property type="protein sequence ID" value="ACU84409.1"/>
    <property type="molecule type" value="Genomic_DNA"/>
</dbReference>
<evidence type="ECO:0000313" key="9">
    <source>
        <dbReference type="EMBL" id="ACU84409.1"/>
    </source>
</evidence>
<dbReference type="InterPro" id="IPR049177">
    <property type="entry name" value="MgtC_SapB_SrpB_YhiD_N"/>
</dbReference>
<feature type="transmembrane region" description="Helical" evidence="7">
    <location>
        <begin position="78"/>
        <end position="95"/>
    </location>
</feature>
<evidence type="ECO:0000256" key="6">
    <source>
        <dbReference type="ARBA" id="ARBA00023136"/>
    </source>
</evidence>
<evidence type="ECO:0000256" key="7">
    <source>
        <dbReference type="SAM" id="Phobius"/>
    </source>
</evidence>
<feature type="transmembrane region" description="Helical" evidence="7">
    <location>
        <begin position="12"/>
        <end position="32"/>
    </location>
</feature>
<dbReference type="eggNOG" id="COG1285">
    <property type="taxonomic scope" value="Bacteria"/>
</dbReference>
<keyword evidence="3" id="KW-1003">Cell membrane</keyword>
<dbReference type="OrthoDB" id="9811198at2"/>
<dbReference type="PANTHER" id="PTHR33778:SF1">
    <property type="entry name" value="MAGNESIUM TRANSPORTER YHID-RELATED"/>
    <property type="match status" value="1"/>
</dbReference>
<feature type="transmembrane region" description="Helical" evidence="7">
    <location>
        <begin position="125"/>
        <end position="146"/>
    </location>
</feature>
<keyword evidence="10" id="KW-1185">Reference proteome</keyword>
<proteinExistence type="inferred from homology"/>
<comment type="similarity">
    <text evidence="2">Belongs to the MgtC/SapB family.</text>
</comment>
<evidence type="ECO:0000256" key="4">
    <source>
        <dbReference type="ARBA" id="ARBA00022692"/>
    </source>
</evidence>
<dbReference type="STRING" id="446465.Bfae_05430"/>
<dbReference type="Proteomes" id="UP000001919">
    <property type="component" value="Chromosome"/>
</dbReference>
<dbReference type="PATRIC" id="fig|446465.5.peg.530"/>
<sequence length="244" mass="26057">MEPLVGILTDSSLVEIELLVATFLLCSLLGIERQIRQKAAGYRTHVLVGLGSCTFTLVSAYGFSMVLGDEVILDPSRIAAQIVSGIGFLGAGVIFKGRTVVRGLTTAATIWVSAAVGMACGAGMLSLGIALTAMHLITLFVVAPLIRKLPDPDRKRLARVTYTDGAGVLRQILAVATSAGFSSTIENSRRRETEDKQLVVMDIRFHGRFPVRDLVPELVELPGVEGVSITGGSDDADDEHEDYD</sequence>
<evidence type="ECO:0000256" key="2">
    <source>
        <dbReference type="ARBA" id="ARBA00009298"/>
    </source>
</evidence>
<evidence type="ECO:0000313" key="10">
    <source>
        <dbReference type="Proteomes" id="UP000001919"/>
    </source>
</evidence>
<keyword evidence="6 7" id="KW-0472">Membrane</keyword>
<evidence type="ECO:0000256" key="1">
    <source>
        <dbReference type="ARBA" id="ARBA00004651"/>
    </source>
</evidence>
<accession>C7MHK0</accession>
<evidence type="ECO:0000259" key="8">
    <source>
        <dbReference type="Pfam" id="PF02308"/>
    </source>
</evidence>
<dbReference type="PANTHER" id="PTHR33778">
    <property type="entry name" value="PROTEIN MGTC"/>
    <property type="match status" value="1"/>
</dbReference>
<dbReference type="PRINTS" id="PR01837">
    <property type="entry name" value="MGTCSAPBPROT"/>
</dbReference>
<feature type="transmembrane region" description="Helical" evidence="7">
    <location>
        <begin position="100"/>
        <end position="119"/>
    </location>
</feature>
<feature type="transmembrane region" description="Helical" evidence="7">
    <location>
        <begin position="44"/>
        <end position="66"/>
    </location>
</feature>
<dbReference type="GO" id="GO:0005886">
    <property type="term" value="C:plasma membrane"/>
    <property type="evidence" value="ECO:0007669"/>
    <property type="project" value="UniProtKB-SubCell"/>
</dbReference>
<name>C7MHK0_BRAFD</name>
<evidence type="ECO:0000256" key="3">
    <source>
        <dbReference type="ARBA" id="ARBA00022475"/>
    </source>
</evidence>
<dbReference type="Pfam" id="PF02308">
    <property type="entry name" value="MgtC"/>
    <property type="match status" value="1"/>
</dbReference>
<gene>
    <name evidence="9" type="ordered locus">Bfae_05430</name>
</gene>
<organism evidence="9 10">
    <name type="scientific">Brachybacterium faecium (strain ATCC 43885 / DSM 4810 / JCM 11609 / LMG 19847 / NBRC 14762 / NCIMB 9860 / 6-10)</name>
    <dbReference type="NCBI Taxonomy" id="446465"/>
    <lineage>
        <taxon>Bacteria</taxon>
        <taxon>Bacillati</taxon>
        <taxon>Actinomycetota</taxon>
        <taxon>Actinomycetes</taxon>
        <taxon>Micrococcales</taxon>
        <taxon>Dermabacteraceae</taxon>
        <taxon>Brachybacterium</taxon>
    </lineage>
</organism>
<keyword evidence="4 7" id="KW-0812">Transmembrane</keyword>
<dbReference type="HOGENOM" id="CLU_079292_0_1_11"/>
<keyword evidence="5 7" id="KW-1133">Transmembrane helix</keyword>
<dbReference type="InterPro" id="IPR003416">
    <property type="entry name" value="MgtC/SapB/SrpB/YhiD_fam"/>
</dbReference>
<dbReference type="KEGG" id="bfa:Bfae_05430"/>
<reference evidence="9 10" key="1">
    <citation type="journal article" date="2009" name="Stand. Genomic Sci.">
        <title>Complete genome sequence of Brachybacterium faecium type strain (Schefferle 6-10).</title>
        <authorList>
            <person name="Lapidus A."/>
            <person name="Pukall R."/>
            <person name="Labuttii K."/>
            <person name="Copeland A."/>
            <person name="Del Rio T.G."/>
            <person name="Nolan M."/>
            <person name="Chen F."/>
            <person name="Lucas S."/>
            <person name="Tice H."/>
            <person name="Cheng J.F."/>
            <person name="Bruce D."/>
            <person name="Goodwin L."/>
            <person name="Pitluck S."/>
            <person name="Rohde M."/>
            <person name="Goker M."/>
            <person name="Pati A."/>
            <person name="Ivanova N."/>
            <person name="Mavrommatis K."/>
            <person name="Chen A."/>
            <person name="Palaniappan K."/>
            <person name="D'haeseleer P."/>
            <person name="Chain P."/>
            <person name="Bristow J."/>
            <person name="Eisen J.A."/>
            <person name="Markowitz V."/>
            <person name="Hugenholtz P."/>
            <person name="Kyrpides N.C."/>
            <person name="Klenk H.P."/>
        </authorList>
    </citation>
    <scope>NUCLEOTIDE SEQUENCE [LARGE SCALE GENOMIC DNA]</scope>
    <source>
        <strain evidence="10">ATCC 43885 / DSM 4810 / JCM 11609 / LMG 19847 / NBRC 14762 / NCIMB 9860 / 6-10</strain>
    </source>
</reference>